<dbReference type="PANTHER" id="PTHR12302">
    <property type="entry name" value="EBNA2 BINDING PROTEIN P100"/>
    <property type="match status" value="1"/>
</dbReference>
<name>A0AAW0M1T8_QUESU</name>
<gene>
    <name evidence="5" type="primary">CAN2_1</name>
    <name evidence="5" type="ORF">CFP56_015232</name>
</gene>
<protein>
    <submittedName>
        <fullName evidence="5">Staphylococcal-like nuclease can2</fullName>
    </submittedName>
</protein>
<evidence type="ECO:0000256" key="2">
    <source>
        <dbReference type="ARBA" id="ARBA00022759"/>
    </source>
</evidence>
<proteinExistence type="predicted"/>
<keyword evidence="3" id="KW-0378">Hydrolase</keyword>
<dbReference type="SUPFAM" id="SSF50199">
    <property type="entry name" value="Staphylococcal nuclease"/>
    <property type="match status" value="1"/>
</dbReference>
<dbReference type="AlphaFoldDB" id="A0AAW0M1T8"/>
<dbReference type="EMBL" id="PKMF04000023">
    <property type="protein sequence ID" value="KAK7857913.1"/>
    <property type="molecule type" value="Genomic_DNA"/>
</dbReference>
<dbReference type="GO" id="GO:0005737">
    <property type="term" value="C:cytoplasm"/>
    <property type="evidence" value="ECO:0007669"/>
    <property type="project" value="TreeGrafter"/>
</dbReference>
<dbReference type="InterPro" id="IPR035437">
    <property type="entry name" value="SNase_OB-fold_sf"/>
</dbReference>
<evidence type="ECO:0000256" key="1">
    <source>
        <dbReference type="ARBA" id="ARBA00022722"/>
    </source>
</evidence>
<evidence type="ECO:0000313" key="6">
    <source>
        <dbReference type="Proteomes" id="UP000237347"/>
    </source>
</evidence>
<keyword evidence="1" id="KW-0540">Nuclease</keyword>
<evidence type="ECO:0000256" key="3">
    <source>
        <dbReference type="ARBA" id="ARBA00022801"/>
    </source>
</evidence>
<evidence type="ECO:0000259" key="4">
    <source>
        <dbReference type="Pfam" id="PF00565"/>
    </source>
</evidence>
<keyword evidence="6" id="KW-1185">Reference proteome</keyword>
<dbReference type="Proteomes" id="UP000237347">
    <property type="component" value="Unassembled WGS sequence"/>
</dbReference>
<feature type="domain" description="TNase-like" evidence="4">
    <location>
        <begin position="89"/>
        <end position="131"/>
    </location>
</feature>
<accession>A0AAW0M1T8</accession>
<dbReference type="PANTHER" id="PTHR12302:SF3">
    <property type="entry name" value="SERINE_THREONINE-PROTEIN KINASE 31"/>
    <property type="match status" value="1"/>
</dbReference>
<dbReference type="InterPro" id="IPR016071">
    <property type="entry name" value="Staphylococal_nuclease_OB-fold"/>
</dbReference>
<dbReference type="Gene3D" id="2.40.50.90">
    <property type="match status" value="1"/>
</dbReference>
<dbReference type="GO" id="GO:0004519">
    <property type="term" value="F:endonuclease activity"/>
    <property type="evidence" value="ECO:0007669"/>
    <property type="project" value="UniProtKB-KW"/>
</dbReference>
<reference evidence="5 6" key="1">
    <citation type="journal article" date="2018" name="Sci. Data">
        <title>The draft genome sequence of cork oak.</title>
        <authorList>
            <person name="Ramos A.M."/>
            <person name="Usie A."/>
            <person name="Barbosa P."/>
            <person name="Barros P.M."/>
            <person name="Capote T."/>
            <person name="Chaves I."/>
            <person name="Simoes F."/>
            <person name="Abreu I."/>
            <person name="Carrasquinho I."/>
            <person name="Faro C."/>
            <person name="Guimaraes J.B."/>
            <person name="Mendonca D."/>
            <person name="Nobrega F."/>
            <person name="Rodrigues L."/>
            <person name="Saibo N.J.M."/>
            <person name="Varela M.C."/>
            <person name="Egas C."/>
            <person name="Matos J."/>
            <person name="Miguel C.M."/>
            <person name="Oliveira M.M."/>
            <person name="Ricardo C.P."/>
            <person name="Goncalves S."/>
        </authorList>
    </citation>
    <scope>NUCLEOTIDE SEQUENCE [LARGE SCALE GENOMIC DNA]</scope>
    <source>
        <strain evidence="6">cv. HL8</strain>
    </source>
</reference>
<dbReference type="Pfam" id="PF00565">
    <property type="entry name" value="SNase"/>
    <property type="match status" value="1"/>
</dbReference>
<evidence type="ECO:0000313" key="5">
    <source>
        <dbReference type="EMBL" id="KAK7857913.1"/>
    </source>
</evidence>
<organism evidence="5 6">
    <name type="scientific">Quercus suber</name>
    <name type="common">Cork oak</name>
    <dbReference type="NCBI Taxonomy" id="58331"/>
    <lineage>
        <taxon>Eukaryota</taxon>
        <taxon>Viridiplantae</taxon>
        <taxon>Streptophyta</taxon>
        <taxon>Embryophyta</taxon>
        <taxon>Tracheophyta</taxon>
        <taxon>Spermatophyta</taxon>
        <taxon>Magnoliopsida</taxon>
        <taxon>eudicotyledons</taxon>
        <taxon>Gunneridae</taxon>
        <taxon>Pentapetalae</taxon>
        <taxon>rosids</taxon>
        <taxon>fabids</taxon>
        <taxon>Fagales</taxon>
        <taxon>Fagaceae</taxon>
        <taxon>Quercus</taxon>
    </lineage>
</organism>
<sequence>MFLLRFLCGKGCKPTTDEDLESQGYQGVSAVNVGVTALAHDLSHFEINSQVPELPAGVKYEFQTFPDTQSEQRGNPCSKVSNSTKLLNRGIDAPENAMPYGKEAKEELTKIVQGQSLRVLVYGEDQYERYVLFLSTLVSFVLVNTELTYPSSLTARN</sequence>
<keyword evidence="2" id="KW-0255">Endonuclease</keyword>
<dbReference type="GO" id="GO:0016787">
    <property type="term" value="F:hydrolase activity"/>
    <property type="evidence" value="ECO:0007669"/>
    <property type="project" value="UniProtKB-KW"/>
</dbReference>
<comment type="caution">
    <text evidence="5">The sequence shown here is derived from an EMBL/GenBank/DDBJ whole genome shotgun (WGS) entry which is preliminary data.</text>
</comment>